<name>A0ABW6HZC6_9FLAO</name>
<reference evidence="1 2" key="1">
    <citation type="submission" date="2024-06" db="EMBL/GenBank/DDBJ databases">
        <title>Flavobacterium spp. isolated from glacier.</title>
        <authorList>
            <person name="Han D."/>
        </authorList>
    </citation>
    <scope>NUCLEOTIDE SEQUENCE [LARGE SCALE GENOMIC DNA]</scope>
    <source>
        <strain evidence="1 2">LS2P90</strain>
    </source>
</reference>
<gene>
    <name evidence="1" type="ORF">ACFX5E_15050</name>
</gene>
<sequence>TYNYQVFDSSNSPVGGIVAANTATNPQSINGLSAGNYTVMVTETASPFCIKITNVVTVGSPSAAVSLTATTVNDNCNVNAGHIVADAQGGTTPYLYQILPSASAAPLVTGLGWVASNTLNAESGNYVVYVKDANDCPQSLPVTIGLDPTPVIAAVLNNQCAPTEGNFAIDVTLTTAGMAPYSYSVDGGVYQSQTAPFTISNLSSGVHTVEVKDFNGCGNKVNVTIQAPLGLAPTVTALPSCATNDGVITVTGSGGTGVYTYSIVPSAGSITLAGNVFSGVPAGAYTITITDGTTTCTKSVPVVLSAPTPVTFSTTKTDVSCNGGNNGTITVVLPGSNDNPSYTYTLTATSGPALVVGPQSSNVFTGLTARSYDITVNSGRGCSLTQTQTVTEPSVLTVDALLSSATPFGCAADNTVNTATVTIKETAGTGTAPYTYSIDGTNYFPTNTFSIIDNGTSYSLPIYIKDAHGCPATGSVAVTKLPKLINATVGINGAIDCNNTGSVAITVTGGSGNFSYQLLPSAATQPSNIFNITTPGTYNFQVNDLTTGCYIATLPYVVAPFNSIDAVATATTPVTCFGDTDGAIEISVSGYTGTYNYQVFDSSNSPVGGIVAANTATNPQSINGLSAGNYTVMVTETASPFCIKITNVVTVGSPASPLALLASETANVTCTNNQGTITAVATGGWGIYKFELTGPTTVAYSAQNTFTNLTAGPYTINVRDSKGCVATTTVTLVIPTPIAVTASSDITLLGCMRDKNATITVDLPTGGQGSNYLYTLNTTSVTPPTASGPQVSPVFSGLGAGTYSITVTDGYSCSATSAAIVIAEPTEVKSNLVVATTQTCLTQTSLTLSATGGTGLYTYSNTASFTTILGSFASSVTFPVPVGTYVYYVRDANGCVADVSNQIKIDPLLALVINLDKTNAVINCAGDNTGFIVATAQGGLGNYIYTLQDAAGNTLTTVQASPGVFTQLFAGNYQLKVDSGDCTTTSSIITITQPLAPLAAPYTVKDVTCNGSNNGSIEINASGGTGIIKYAISPNLNQFVNDNIFDKLASGAYDVIVQDVLGCYIKINFTINEPDLISVVTDPSSIIPEVCEGDKDGEFSITISGGTAPYSVSLDNPNGTYTTGTATQTDFDFIGLTGGAHVVYIRDNSDCNTEWSVPLPESIRINPIAVINYGCVNNVAANTVTVTVDASIKDLSDIDYSLDGATYQTSNVFTNVAPATGHYIDVRHTNGCIKRTANFDIVQVDPLALVLSDGGLNEIVATATGGGGSYQYSLNGESYGTKNTFIIYKSGDYTVEVTDANGCVATATRYFEYIDVCIPNYFTPNGDGVMDGWAPGCTINYKDLTYDIFDRYGRKIASYRLGEYWDGKYRGAELPSGDYWYVLKLNNLKDAREFVGHFTLYR</sequence>
<dbReference type="RefSeq" id="WP_379855988.1">
    <property type="nucleotide sequence ID" value="NZ_JBHZPZ010000023.1"/>
</dbReference>
<keyword evidence="2" id="KW-1185">Reference proteome</keyword>
<dbReference type="NCBIfam" id="TIGR04131">
    <property type="entry name" value="Bac_Flav_CTERM"/>
    <property type="match status" value="1"/>
</dbReference>
<proteinExistence type="predicted"/>
<dbReference type="EMBL" id="JBHZPZ010000023">
    <property type="protein sequence ID" value="MFE3869380.1"/>
    <property type="molecule type" value="Genomic_DNA"/>
</dbReference>
<dbReference type="InterPro" id="IPR025667">
    <property type="entry name" value="SprB_repeat"/>
</dbReference>
<dbReference type="InterPro" id="IPR026341">
    <property type="entry name" value="T9SS_type_B"/>
</dbReference>
<evidence type="ECO:0000313" key="2">
    <source>
        <dbReference type="Proteomes" id="UP001600109"/>
    </source>
</evidence>
<accession>A0ABW6HZC6</accession>
<dbReference type="Proteomes" id="UP001600109">
    <property type="component" value="Unassembled WGS sequence"/>
</dbReference>
<comment type="caution">
    <text evidence="1">The sequence shown here is derived from an EMBL/GenBank/DDBJ whole genome shotgun (WGS) entry which is preliminary data.</text>
</comment>
<evidence type="ECO:0000313" key="1">
    <source>
        <dbReference type="EMBL" id="MFE3869380.1"/>
    </source>
</evidence>
<dbReference type="Pfam" id="PF13585">
    <property type="entry name" value="CHU_C"/>
    <property type="match status" value="1"/>
</dbReference>
<feature type="non-terminal residue" evidence="1">
    <location>
        <position position="1"/>
    </location>
</feature>
<dbReference type="Pfam" id="PF13573">
    <property type="entry name" value="SprB"/>
    <property type="match status" value="9"/>
</dbReference>
<protein>
    <submittedName>
        <fullName evidence="1">T9SS type B sorting domain-containing protein</fullName>
    </submittedName>
</protein>
<organism evidence="1 2">
    <name type="scientific">Flavobacterium xylosi</name>
    <dbReference type="NCBI Taxonomy" id="3230415"/>
    <lineage>
        <taxon>Bacteria</taxon>
        <taxon>Pseudomonadati</taxon>
        <taxon>Bacteroidota</taxon>
        <taxon>Flavobacteriia</taxon>
        <taxon>Flavobacteriales</taxon>
        <taxon>Flavobacteriaceae</taxon>
        <taxon>Flavobacterium</taxon>
    </lineage>
</organism>